<evidence type="ECO:0000313" key="4">
    <source>
        <dbReference type="Proteomes" id="UP000219689"/>
    </source>
</evidence>
<feature type="compositionally biased region" description="Polar residues" evidence="1">
    <location>
        <begin position="9"/>
        <end position="25"/>
    </location>
</feature>
<evidence type="ECO:0000259" key="2">
    <source>
        <dbReference type="Pfam" id="PF04233"/>
    </source>
</evidence>
<sequence length="319" mass="35674">MARGVGRLMSSSHTHSLTANRQGRATSTVVEQQFLEEMRRRWERVRGLVRRTVGYQNDAFGLRANADERESFDFPTDRGKIRGFVRWLRQALRDEVLEPMPSEDVRDGKHWTAAYIRSAVVRGVNQSTGLLLQQGASVENIPDGEIVTRPIFSKTLEKAYTRTYEDLKSIAEDDADDVRETLTEGLAKGWNPKKMARQLTGEVRDLQRTRAETLARSETIEAHSDATLRNYERAGVDVVGHGEWQATPDFSCPFCRRLSGTELTLEEMRNGAVEWRGKVYRLKPPAHPNGTCVVLPSVGGSPPTSPLAERVPGTVLSGA</sequence>
<feature type="domain" description="Phage head morphogenesis" evidence="2">
    <location>
        <begin position="177"/>
        <end position="294"/>
    </location>
</feature>
<feature type="region of interest" description="Disordered" evidence="1">
    <location>
        <begin position="1"/>
        <end position="25"/>
    </location>
</feature>
<gene>
    <name evidence="3" type="ORF">CP557_01415</name>
</gene>
<evidence type="ECO:0000256" key="1">
    <source>
        <dbReference type="SAM" id="MobiDB-lite"/>
    </source>
</evidence>
<proteinExistence type="predicted"/>
<evidence type="ECO:0000313" key="3">
    <source>
        <dbReference type="EMBL" id="PCR89310.1"/>
    </source>
</evidence>
<accession>A0A2A5QR51</accession>
<feature type="region of interest" description="Disordered" evidence="1">
    <location>
        <begin position="300"/>
        <end position="319"/>
    </location>
</feature>
<reference evidence="3 4" key="1">
    <citation type="submission" date="2017-09" db="EMBL/GenBank/DDBJ databases">
        <title>Genome sequences of Natrinema ejinorence JCM 13890T.</title>
        <authorList>
            <person name="Roh S.W."/>
            <person name="Kim Y.B."/>
            <person name="Kim J.Y."/>
        </authorList>
    </citation>
    <scope>NUCLEOTIDE SEQUENCE [LARGE SCALE GENOMIC DNA]</scope>
    <source>
        <strain evidence="3 4">JCM 13890</strain>
    </source>
</reference>
<keyword evidence="4" id="KW-1185">Reference proteome</keyword>
<dbReference type="AlphaFoldDB" id="A0A2A5QR51"/>
<dbReference type="InterPro" id="IPR006528">
    <property type="entry name" value="Phage_head_morphogenesis_dom"/>
</dbReference>
<organism evidence="3 4">
    <name type="scientific">Natrinema ejinorense</name>
    <dbReference type="NCBI Taxonomy" id="373386"/>
    <lineage>
        <taxon>Archaea</taxon>
        <taxon>Methanobacteriati</taxon>
        <taxon>Methanobacteriota</taxon>
        <taxon>Stenosarchaea group</taxon>
        <taxon>Halobacteria</taxon>
        <taxon>Halobacteriales</taxon>
        <taxon>Natrialbaceae</taxon>
        <taxon>Natrinema</taxon>
    </lineage>
</organism>
<protein>
    <recommendedName>
        <fullName evidence="2">Phage head morphogenesis domain-containing protein</fullName>
    </recommendedName>
</protein>
<dbReference type="Pfam" id="PF04233">
    <property type="entry name" value="Phage_Mu_F"/>
    <property type="match status" value="1"/>
</dbReference>
<dbReference type="EMBL" id="NXNI01000001">
    <property type="protein sequence ID" value="PCR89310.1"/>
    <property type="molecule type" value="Genomic_DNA"/>
</dbReference>
<name>A0A2A5QR51_9EURY</name>
<comment type="caution">
    <text evidence="3">The sequence shown here is derived from an EMBL/GenBank/DDBJ whole genome shotgun (WGS) entry which is preliminary data.</text>
</comment>
<dbReference type="Proteomes" id="UP000219689">
    <property type="component" value="Unassembled WGS sequence"/>
</dbReference>